<dbReference type="GO" id="GO:0006189">
    <property type="term" value="P:'de novo' IMP biosynthetic process"/>
    <property type="evidence" value="ECO:0007669"/>
    <property type="project" value="UniProtKB-UniRule"/>
</dbReference>
<dbReference type="UniPathway" id="UPA00074">
    <property type="reaction ID" value="UER00131"/>
</dbReference>
<comment type="caution">
    <text evidence="13">The sequence shown here is derived from an EMBL/GenBank/DDBJ whole genome shotgun (WGS) entry which is preliminary data.</text>
</comment>
<dbReference type="GO" id="GO:0005524">
    <property type="term" value="F:ATP binding"/>
    <property type="evidence" value="ECO:0007669"/>
    <property type="project" value="UniProtKB-KW"/>
</dbReference>
<evidence type="ECO:0000259" key="12">
    <source>
        <dbReference type="Pfam" id="PF01259"/>
    </source>
</evidence>
<evidence type="ECO:0000313" key="13">
    <source>
        <dbReference type="EMBL" id="RBI68062.1"/>
    </source>
</evidence>
<dbReference type="Gene3D" id="3.30.200.20">
    <property type="entry name" value="Phosphorylase Kinase, domain 1"/>
    <property type="match status" value="1"/>
</dbReference>
<keyword evidence="5 11" id="KW-0436">Ligase</keyword>
<evidence type="ECO:0000256" key="9">
    <source>
        <dbReference type="ARBA" id="ARBA00030409"/>
    </source>
</evidence>
<dbReference type="AlphaFoldDB" id="A0A365TPZ8"/>
<evidence type="ECO:0000256" key="3">
    <source>
        <dbReference type="ARBA" id="ARBA00012217"/>
    </source>
</evidence>
<dbReference type="PANTHER" id="PTHR43599:SF3">
    <property type="entry name" value="SI:DKEY-6E2.2"/>
    <property type="match status" value="1"/>
</dbReference>
<dbReference type="Proteomes" id="UP000252204">
    <property type="component" value="Unassembled WGS sequence"/>
</dbReference>
<evidence type="ECO:0000313" key="14">
    <source>
        <dbReference type="Proteomes" id="UP000252204"/>
    </source>
</evidence>
<evidence type="ECO:0000256" key="6">
    <source>
        <dbReference type="ARBA" id="ARBA00022741"/>
    </source>
</evidence>
<evidence type="ECO:0000256" key="5">
    <source>
        <dbReference type="ARBA" id="ARBA00022598"/>
    </source>
</evidence>
<dbReference type="Pfam" id="PF01259">
    <property type="entry name" value="SAICAR_synt"/>
    <property type="match status" value="1"/>
</dbReference>
<dbReference type="GO" id="GO:0005829">
    <property type="term" value="C:cytosol"/>
    <property type="evidence" value="ECO:0007669"/>
    <property type="project" value="TreeGrafter"/>
</dbReference>
<evidence type="ECO:0000256" key="8">
    <source>
        <dbReference type="ARBA" id="ARBA00022840"/>
    </source>
</evidence>
<organism evidence="13 14">
    <name type="scientific">Vreelandella sulfidaeris</name>
    <dbReference type="NCBI Taxonomy" id="115553"/>
    <lineage>
        <taxon>Bacteria</taxon>
        <taxon>Pseudomonadati</taxon>
        <taxon>Pseudomonadota</taxon>
        <taxon>Gammaproteobacteria</taxon>
        <taxon>Oceanospirillales</taxon>
        <taxon>Halomonadaceae</taxon>
        <taxon>Vreelandella</taxon>
    </lineage>
</organism>
<comment type="catalytic activity">
    <reaction evidence="10 11">
        <text>5-amino-1-(5-phospho-D-ribosyl)imidazole-4-carboxylate + L-aspartate + ATP = (2S)-2-[5-amino-1-(5-phospho-beta-D-ribosyl)imidazole-4-carboxamido]succinate + ADP + phosphate + 2 H(+)</text>
        <dbReference type="Rhea" id="RHEA:22628"/>
        <dbReference type="ChEBI" id="CHEBI:15378"/>
        <dbReference type="ChEBI" id="CHEBI:29991"/>
        <dbReference type="ChEBI" id="CHEBI:30616"/>
        <dbReference type="ChEBI" id="CHEBI:43474"/>
        <dbReference type="ChEBI" id="CHEBI:58443"/>
        <dbReference type="ChEBI" id="CHEBI:77657"/>
        <dbReference type="ChEBI" id="CHEBI:456216"/>
        <dbReference type="EC" id="6.3.2.6"/>
    </reaction>
</comment>
<keyword evidence="6 11" id="KW-0547">Nucleotide-binding</keyword>
<dbReference type="PROSITE" id="PS01058">
    <property type="entry name" value="SAICAR_SYNTHETASE_2"/>
    <property type="match status" value="1"/>
</dbReference>
<dbReference type="EC" id="6.3.2.6" evidence="3 11"/>
<dbReference type="InterPro" id="IPR028923">
    <property type="entry name" value="SAICAR_synt/ADE2_N"/>
</dbReference>
<dbReference type="EMBL" id="QNTU01000003">
    <property type="protein sequence ID" value="RBI68062.1"/>
    <property type="molecule type" value="Genomic_DNA"/>
</dbReference>
<dbReference type="SUPFAM" id="SSF56104">
    <property type="entry name" value="SAICAR synthase-like"/>
    <property type="match status" value="1"/>
</dbReference>
<keyword evidence="8 11" id="KW-0067">ATP-binding</keyword>
<dbReference type="FunFam" id="3.30.470.20:FF:000006">
    <property type="entry name" value="Phosphoribosylaminoimidazole-succinocarboxamide synthase"/>
    <property type="match status" value="1"/>
</dbReference>
<evidence type="ECO:0000256" key="1">
    <source>
        <dbReference type="ARBA" id="ARBA00004672"/>
    </source>
</evidence>
<dbReference type="InterPro" id="IPR001636">
    <property type="entry name" value="SAICAR_synth"/>
</dbReference>
<sequence>MEKRQELYAGKAKSVYTTDDPDLLVLNFRDDTSAFDGKKKESLARKGMVNNIFNAFIMERLQEAGIPTHFEKQLSNTESLVKKMQMIPVECVVRNIAAGGLVKRLGVEEGMALTPPTFELFLKNDEKGDPMINESLAETFGWATPEQLAKMKVLTFKVNHILKALFAESDMLLVDYKLEFGVFKGEVVLGDEFSPDGCRLWDANTREKLDKDRFRQGLGGVIEAYEEVGRVWVLPFPLKSTSLFHCLV</sequence>
<dbReference type="GO" id="GO:0009236">
    <property type="term" value="P:cobalamin biosynthetic process"/>
    <property type="evidence" value="ECO:0007669"/>
    <property type="project" value="InterPro"/>
</dbReference>
<evidence type="ECO:0000256" key="4">
    <source>
        <dbReference type="ARBA" id="ARBA00016460"/>
    </source>
</evidence>
<dbReference type="OrthoDB" id="9801549at2"/>
<dbReference type="FunFam" id="3.30.200.20:FF:000086">
    <property type="entry name" value="Phosphoribosylaminoimidazole-succinocarboxamide synthase"/>
    <property type="match status" value="1"/>
</dbReference>
<comment type="similarity">
    <text evidence="2 11">Belongs to the SAICAR synthetase family.</text>
</comment>
<dbReference type="CDD" id="cd01415">
    <property type="entry name" value="SAICAR_synt_PurC"/>
    <property type="match status" value="1"/>
</dbReference>
<dbReference type="PANTHER" id="PTHR43599">
    <property type="entry name" value="MULTIFUNCTIONAL PROTEIN ADE2"/>
    <property type="match status" value="1"/>
</dbReference>
<dbReference type="InterPro" id="IPR050089">
    <property type="entry name" value="SAICAR_synthetase"/>
</dbReference>
<name>A0A365TPZ8_9GAMM</name>
<feature type="domain" description="SAICAR synthetase/ADE2 N-terminal" evidence="12">
    <location>
        <begin position="7"/>
        <end position="228"/>
    </location>
</feature>
<keyword evidence="7 11" id="KW-0658">Purine biosynthesis</keyword>
<dbReference type="RefSeq" id="WP_113269016.1">
    <property type="nucleotide sequence ID" value="NZ_QNTU01000003.1"/>
</dbReference>
<evidence type="ECO:0000256" key="10">
    <source>
        <dbReference type="ARBA" id="ARBA00048475"/>
    </source>
</evidence>
<dbReference type="Gene3D" id="3.30.470.20">
    <property type="entry name" value="ATP-grasp fold, B domain"/>
    <property type="match status" value="1"/>
</dbReference>
<dbReference type="HAMAP" id="MF_00137">
    <property type="entry name" value="SAICAR_synth"/>
    <property type="match status" value="1"/>
</dbReference>
<reference evidence="14" key="1">
    <citation type="submission" date="2018-06" db="EMBL/GenBank/DDBJ databases">
        <title>Whole genome sequencing of four bacterial strains from South Shetland trench revealing bio-synthetic gene clusters.</title>
        <authorList>
            <person name="Abdel-Mageed W.M."/>
            <person name="Lehri B."/>
            <person name="Jarmusch S."/>
            <person name="Miranda K."/>
            <person name="Goodfellow M."/>
            <person name="Jaspars M."/>
            <person name="Karlyshev A.V."/>
        </authorList>
    </citation>
    <scope>NUCLEOTIDE SEQUENCE [LARGE SCALE GENOMIC DNA]</scope>
    <source>
        <strain evidence="14">SST4</strain>
    </source>
</reference>
<accession>A0A365TPZ8</accession>
<gene>
    <name evidence="11" type="primary">purC</name>
    <name evidence="13" type="ORF">DQ400_06685</name>
</gene>
<dbReference type="NCBIfam" id="TIGR00081">
    <property type="entry name" value="purC"/>
    <property type="match status" value="1"/>
</dbReference>
<comment type="pathway">
    <text evidence="1 11">Purine metabolism; IMP biosynthesis via de novo pathway; 5-amino-1-(5-phospho-D-ribosyl)imidazole-4-carboxamide from 5-amino-1-(5-phospho-D-ribosyl)imidazole-4-carboxylate: step 1/2.</text>
</comment>
<dbReference type="InterPro" id="IPR018236">
    <property type="entry name" value="SAICAR_synthetase_CS"/>
</dbReference>
<evidence type="ECO:0000256" key="7">
    <source>
        <dbReference type="ARBA" id="ARBA00022755"/>
    </source>
</evidence>
<protein>
    <recommendedName>
        <fullName evidence="4 11">Phosphoribosylaminoimidazole-succinocarboxamide synthase</fullName>
        <ecNumber evidence="3 11">6.3.2.6</ecNumber>
    </recommendedName>
    <alternativeName>
        <fullName evidence="9 11">SAICAR synthetase</fullName>
    </alternativeName>
</protein>
<dbReference type="GO" id="GO:0004639">
    <property type="term" value="F:phosphoribosylaminoimidazolesuccinocarboxamide synthase activity"/>
    <property type="evidence" value="ECO:0007669"/>
    <property type="project" value="UniProtKB-UniRule"/>
</dbReference>
<evidence type="ECO:0000256" key="11">
    <source>
        <dbReference type="HAMAP-Rule" id="MF_00137"/>
    </source>
</evidence>
<dbReference type="InterPro" id="IPR033934">
    <property type="entry name" value="SAICAR_synt_PurC"/>
</dbReference>
<keyword evidence="14" id="KW-1185">Reference proteome</keyword>
<proteinExistence type="inferred from homology"/>
<evidence type="ECO:0000256" key="2">
    <source>
        <dbReference type="ARBA" id="ARBA00010190"/>
    </source>
</evidence>